<dbReference type="PANTHER" id="PTHR33371">
    <property type="entry name" value="INTERMEMBRANE PHOSPHOLIPID TRANSPORT SYSTEM BINDING PROTEIN MLAD-RELATED"/>
    <property type="match status" value="1"/>
</dbReference>
<keyword evidence="4" id="KW-1185">Reference proteome</keyword>
<protein>
    <submittedName>
        <fullName evidence="3">MlaD family protein</fullName>
    </submittedName>
</protein>
<evidence type="ECO:0000313" key="3">
    <source>
        <dbReference type="EMBL" id="MDT0608439.1"/>
    </source>
</evidence>
<proteinExistence type="predicted"/>
<evidence type="ECO:0000313" key="4">
    <source>
        <dbReference type="Proteomes" id="UP001255246"/>
    </source>
</evidence>
<dbReference type="InterPro" id="IPR052336">
    <property type="entry name" value="MlaD_Phospholipid_Transporter"/>
</dbReference>
<gene>
    <name evidence="3" type="ORF">RM706_15460</name>
</gene>
<dbReference type="InterPro" id="IPR003399">
    <property type="entry name" value="Mce/MlaD"/>
</dbReference>
<dbReference type="RefSeq" id="WP_311353175.1">
    <property type="nucleotide sequence ID" value="NZ_JAVRHR010000005.1"/>
</dbReference>
<feature type="domain" description="Mce/MlaD" evidence="2">
    <location>
        <begin position="37"/>
        <end position="112"/>
    </location>
</feature>
<comment type="caution">
    <text evidence="3">The sequence shown here is derived from an EMBL/GenBank/DDBJ whole genome shotgun (WGS) entry which is preliminary data.</text>
</comment>
<keyword evidence="1" id="KW-0472">Membrane</keyword>
<name>A0ABU3AE21_9FLAO</name>
<reference evidence="3 4" key="1">
    <citation type="submission" date="2023-09" db="EMBL/GenBank/DDBJ databases">
        <authorList>
            <person name="Rey-Velasco X."/>
        </authorList>
    </citation>
    <scope>NUCLEOTIDE SEQUENCE [LARGE SCALE GENOMIC DNA]</scope>
    <source>
        <strain evidence="3 4">F388</strain>
    </source>
</reference>
<keyword evidence="1" id="KW-0812">Transmembrane</keyword>
<feature type="transmembrane region" description="Helical" evidence="1">
    <location>
        <begin position="7"/>
        <end position="27"/>
    </location>
</feature>
<dbReference type="Pfam" id="PF02470">
    <property type="entry name" value="MlaD"/>
    <property type="match status" value="1"/>
</dbReference>
<organism evidence="3 4">
    <name type="scientific">Croceitalea rosinachiae</name>
    <dbReference type="NCBI Taxonomy" id="3075596"/>
    <lineage>
        <taxon>Bacteria</taxon>
        <taxon>Pseudomonadati</taxon>
        <taxon>Bacteroidota</taxon>
        <taxon>Flavobacteriia</taxon>
        <taxon>Flavobacteriales</taxon>
        <taxon>Flavobacteriaceae</taxon>
        <taxon>Croceitalea</taxon>
    </lineage>
</organism>
<evidence type="ECO:0000256" key="1">
    <source>
        <dbReference type="SAM" id="Phobius"/>
    </source>
</evidence>
<dbReference type="Proteomes" id="UP001255246">
    <property type="component" value="Unassembled WGS sequence"/>
</dbReference>
<dbReference type="PANTHER" id="PTHR33371:SF4">
    <property type="entry name" value="INTERMEMBRANE PHOSPHOLIPID TRANSPORT SYSTEM BINDING PROTEIN MLAD"/>
    <property type="match status" value="1"/>
</dbReference>
<sequence length="321" mass="35002">MKLSREVKTGILVILGILAVIFGFSYLKSSSFFDDSSTFYAVYDNVGGLQSGTQVSINGLVVGNVTSIRFKDNQFKSIVTFSINEGYGFSKNSLAEIYDTGIIGGKGIQIIPVFDDGVTAKSGDTLQSRVKPGLTDLVQENLTPLQMKVEGAVTHADSLLMNVNDVLDYKTRLELRQSIAGLNKLVSSFQVTASALNQVLTDNKEELDSSIKNVNTITANFSELSKELAKSDLAGTISGLQGTVDNLNMVLSKIEKGEGSLGKLAHDDEFYNNLSNASRELDLLLQDFRLNPKRYVNVSVFGKKQKEYELPENDPAATKEN</sequence>
<keyword evidence="1" id="KW-1133">Transmembrane helix</keyword>
<accession>A0ABU3AE21</accession>
<dbReference type="EMBL" id="JAVRHR010000005">
    <property type="protein sequence ID" value="MDT0608439.1"/>
    <property type="molecule type" value="Genomic_DNA"/>
</dbReference>
<evidence type="ECO:0000259" key="2">
    <source>
        <dbReference type="Pfam" id="PF02470"/>
    </source>
</evidence>